<gene>
    <name evidence="1" type="ORF">AVEN_198590_1</name>
</gene>
<sequence length="154" mass="16649">MTWVRYGRDAIPYPPVPAALAAAWLTFVVSSGSQRALLTSSPSFALVASRGINTAVSRGHAVYAVAACSSPGYRIPVTYWFCSFQRYNHAARSTVNFLYFGTLAASRCCPSPFILLSRPEPFASILIIPYLCTGAYAVSRGMPCVRCGLPHSCE</sequence>
<protein>
    <submittedName>
        <fullName evidence="1">Uncharacterized protein</fullName>
    </submittedName>
</protein>
<evidence type="ECO:0000313" key="2">
    <source>
        <dbReference type="Proteomes" id="UP000499080"/>
    </source>
</evidence>
<proteinExistence type="predicted"/>
<reference evidence="1 2" key="1">
    <citation type="journal article" date="2019" name="Sci. Rep.">
        <title>Orb-weaving spider Araneus ventricosus genome elucidates the spidroin gene catalogue.</title>
        <authorList>
            <person name="Kono N."/>
            <person name="Nakamura H."/>
            <person name="Ohtoshi R."/>
            <person name="Moran D.A.P."/>
            <person name="Shinohara A."/>
            <person name="Yoshida Y."/>
            <person name="Fujiwara M."/>
            <person name="Mori M."/>
            <person name="Tomita M."/>
            <person name="Arakawa K."/>
        </authorList>
    </citation>
    <scope>NUCLEOTIDE SEQUENCE [LARGE SCALE GENOMIC DNA]</scope>
</reference>
<dbReference type="Proteomes" id="UP000499080">
    <property type="component" value="Unassembled WGS sequence"/>
</dbReference>
<name>A0A4Y2VNS3_ARAVE</name>
<comment type="caution">
    <text evidence="1">The sequence shown here is derived from an EMBL/GenBank/DDBJ whole genome shotgun (WGS) entry which is preliminary data.</text>
</comment>
<keyword evidence="2" id="KW-1185">Reference proteome</keyword>
<dbReference type="AlphaFoldDB" id="A0A4Y2VNS3"/>
<accession>A0A4Y2VNS3</accession>
<dbReference type="EMBL" id="BGPR01049776">
    <property type="protein sequence ID" value="GBO26779.1"/>
    <property type="molecule type" value="Genomic_DNA"/>
</dbReference>
<organism evidence="1 2">
    <name type="scientific">Araneus ventricosus</name>
    <name type="common">Orbweaver spider</name>
    <name type="synonym">Epeira ventricosa</name>
    <dbReference type="NCBI Taxonomy" id="182803"/>
    <lineage>
        <taxon>Eukaryota</taxon>
        <taxon>Metazoa</taxon>
        <taxon>Ecdysozoa</taxon>
        <taxon>Arthropoda</taxon>
        <taxon>Chelicerata</taxon>
        <taxon>Arachnida</taxon>
        <taxon>Araneae</taxon>
        <taxon>Araneomorphae</taxon>
        <taxon>Entelegynae</taxon>
        <taxon>Araneoidea</taxon>
        <taxon>Araneidae</taxon>
        <taxon>Araneus</taxon>
    </lineage>
</organism>
<evidence type="ECO:0000313" key="1">
    <source>
        <dbReference type="EMBL" id="GBO26779.1"/>
    </source>
</evidence>